<name>A0A839JX58_9FIRM</name>
<keyword evidence="3" id="KW-1185">Reference proteome</keyword>
<reference evidence="2 3" key="1">
    <citation type="submission" date="2020-07" db="EMBL/GenBank/DDBJ databases">
        <title>Characterization and genome sequencing of isolate MD1, a novel member within the family Lachnospiraceae.</title>
        <authorList>
            <person name="Rettenmaier R."/>
            <person name="Di Bello L."/>
            <person name="Zinser C."/>
            <person name="Scheitz K."/>
            <person name="Liebl W."/>
            <person name="Zverlov V."/>
        </authorList>
    </citation>
    <scope>NUCLEOTIDE SEQUENCE [LARGE SCALE GENOMIC DNA]</scope>
    <source>
        <strain evidence="2 3">MD1</strain>
    </source>
</reference>
<evidence type="ECO:0000313" key="3">
    <source>
        <dbReference type="Proteomes" id="UP000574276"/>
    </source>
</evidence>
<evidence type="ECO:0000259" key="1">
    <source>
        <dbReference type="Pfam" id="PF18029"/>
    </source>
</evidence>
<dbReference type="Gene3D" id="3.10.180.10">
    <property type="entry name" value="2,3-Dihydroxybiphenyl 1,2-Dioxygenase, domain 1"/>
    <property type="match status" value="1"/>
</dbReference>
<dbReference type="PANTHER" id="PTHR35908">
    <property type="entry name" value="HYPOTHETICAL FUSION PROTEIN"/>
    <property type="match status" value="1"/>
</dbReference>
<dbReference type="Pfam" id="PF18029">
    <property type="entry name" value="Glyoxalase_6"/>
    <property type="match status" value="1"/>
</dbReference>
<dbReference type="SUPFAM" id="SSF54593">
    <property type="entry name" value="Glyoxalase/Bleomycin resistance protein/Dihydroxybiphenyl dioxygenase"/>
    <property type="match status" value="1"/>
</dbReference>
<dbReference type="PANTHER" id="PTHR35908:SF1">
    <property type="entry name" value="CONSERVED PROTEIN"/>
    <property type="match status" value="1"/>
</dbReference>
<evidence type="ECO:0000313" key="2">
    <source>
        <dbReference type="EMBL" id="MBB2181854.1"/>
    </source>
</evidence>
<proteinExistence type="predicted"/>
<comment type="caution">
    <text evidence="2">The sequence shown here is derived from an EMBL/GenBank/DDBJ whole genome shotgun (WGS) entry which is preliminary data.</text>
</comment>
<dbReference type="RefSeq" id="WP_228351597.1">
    <property type="nucleotide sequence ID" value="NZ_JACEGA010000001.1"/>
</dbReference>
<dbReference type="InterPro" id="IPR029068">
    <property type="entry name" value="Glyas_Bleomycin-R_OHBP_Dase"/>
</dbReference>
<protein>
    <submittedName>
        <fullName evidence="2">VOC family protein</fullName>
    </submittedName>
</protein>
<dbReference type="Proteomes" id="UP000574276">
    <property type="component" value="Unassembled WGS sequence"/>
</dbReference>
<dbReference type="AlphaFoldDB" id="A0A839JX58"/>
<accession>A0A839JX58</accession>
<dbReference type="InterPro" id="IPR041581">
    <property type="entry name" value="Glyoxalase_6"/>
</dbReference>
<gene>
    <name evidence="2" type="ORF">H0486_03055</name>
</gene>
<organism evidence="2 3">
    <name type="scientific">Variimorphobacter saccharofermentans</name>
    <dbReference type="NCBI Taxonomy" id="2755051"/>
    <lineage>
        <taxon>Bacteria</taxon>
        <taxon>Bacillati</taxon>
        <taxon>Bacillota</taxon>
        <taxon>Clostridia</taxon>
        <taxon>Lachnospirales</taxon>
        <taxon>Lachnospiraceae</taxon>
        <taxon>Variimorphobacter</taxon>
    </lineage>
</organism>
<sequence>MKNIGEINFDKVVLDCKNPVTLSDFYVNLMGWHKGYETDDFIIIYSEKCKVNIGFQRNELYVAPVWPEEVNKQQQMMHLDFSMEKAKLQEWINYALELGARKADIQYGDWVVMLDPEGHPFCFDVV</sequence>
<feature type="domain" description="Glyoxalase-like" evidence="1">
    <location>
        <begin position="12"/>
        <end position="122"/>
    </location>
</feature>
<dbReference type="EMBL" id="JACEGA010000001">
    <property type="protein sequence ID" value="MBB2181854.1"/>
    <property type="molecule type" value="Genomic_DNA"/>
</dbReference>